<dbReference type="InterPro" id="IPR018750">
    <property type="entry name" value="DUF2306_membrane"/>
</dbReference>
<name>A0A0L1KAY6_9SPHN</name>
<keyword evidence="1" id="KW-0472">Membrane</keyword>
<protein>
    <submittedName>
        <fullName evidence="2">Membrane protein</fullName>
    </submittedName>
</protein>
<evidence type="ECO:0000256" key="1">
    <source>
        <dbReference type="SAM" id="Phobius"/>
    </source>
</evidence>
<sequence>MFALPLSAPPAPRRPSAFDIGPASRALVATIGTVMTLLCVIAIGRALAGMTPELPHLRHAAIAVHVVAVIPAIPLGAYILLTRKGDARHRLLGKIWLALMLVTAFSAIFITSGGGYGPIHIFIPLTIFSAWRSVATARRGNIPAHKRQLVFTYVTGLVFPGLAAFLLPGRLMNVMLLG</sequence>
<dbReference type="PATRIC" id="fig|1306953.7.peg.1706"/>
<feature type="transmembrane region" description="Helical" evidence="1">
    <location>
        <begin position="60"/>
        <end position="81"/>
    </location>
</feature>
<dbReference type="Pfam" id="PF10067">
    <property type="entry name" value="DUF2306"/>
    <property type="match status" value="1"/>
</dbReference>
<evidence type="ECO:0000313" key="2">
    <source>
        <dbReference type="EMBL" id="KNH01034.1"/>
    </source>
</evidence>
<organism evidence="2 3">
    <name type="scientific">Qipengyuania citrea LAMA 915</name>
    <dbReference type="NCBI Taxonomy" id="1306953"/>
    <lineage>
        <taxon>Bacteria</taxon>
        <taxon>Pseudomonadati</taxon>
        <taxon>Pseudomonadota</taxon>
        <taxon>Alphaproteobacteria</taxon>
        <taxon>Sphingomonadales</taxon>
        <taxon>Erythrobacteraceae</taxon>
        <taxon>Qipengyuania</taxon>
    </lineage>
</organism>
<comment type="caution">
    <text evidence="2">The sequence shown here is derived from an EMBL/GenBank/DDBJ whole genome shotgun (WGS) entry which is preliminary data.</text>
</comment>
<proteinExistence type="predicted"/>
<keyword evidence="1" id="KW-0812">Transmembrane</keyword>
<accession>A0A0L1KAY6</accession>
<feature type="transmembrane region" description="Helical" evidence="1">
    <location>
        <begin position="93"/>
        <end position="113"/>
    </location>
</feature>
<feature type="transmembrane region" description="Helical" evidence="1">
    <location>
        <begin position="149"/>
        <end position="167"/>
    </location>
</feature>
<gene>
    <name evidence="2" type="ORF">J121_1663</name>
</gene>
<feature type="transmembrane region" description="Helical" evidence="1">
    <location>
        <begin position="26"/>
        <end position="48"/>
    </location>
</feature>
<dbReference type="Proteomes" id="UP000037446">
    <property type="component" value="Unassembled WGS sequence"/>
</dbReference>
<dbReference type="STRING" id="1306953.J121_1663"/>
<reference evidence="2" key="1">
    <citation type="submission" date="2015-02" db="EMBL/GenBank/DDBJ databases">
        <authorList>
            <person name="Chooi Y.-H."/>
        </authorList>
    </citation>
    <scope>NUCLEOTIDE SEQUENCE [LARGE SCALE GENOMIC DNA]</scope>
    <source>
        <strain evidence="2">LAMA 915</strain>
    </source>
</reference>
<keyword evidence="1" id="KW-1133">Transmembrane helix</keyword>
<dbReference type="RefSeq" id="WP_050601773.1">
    <property type="nucleotide sequence ID" value="NZ_JYNE01000028.1"/>
</dbReference>
<dbReference type="AlphaFoldDB" id="A0A0L1KAY6"/>
<dbReference type="EMBL" id="JYNE01000028">
    <property type="protein sequence ID" value="KNH01034.1"/>
    <property type="molecule type" value="Genomic_DNA"/>
</dbReference>
<evidence type="ECO:0000313" key="3">
    <source>
        <dbReference type="Proteomes" id="UP000037446"/>
    </source>
</evidence>